<proteinExistence type="inferred from homology"/>
<dbReference type="Pfam" id="PF00108">
    <property type="entry name" value="Thiolase_N"/>
    <property type="match status" value="1"/>
</dbReference>
<evidence type="ECO:0000313" key="14">
    <source>
        <dbReference type="EMBL" id="KAF4505661.1"/>
    </source>
</evidence>
<evidence type="ECO:0000256" key="8">
    <source>
        <dbReference type="ARBA" id="ARBA00023315"/>
    </source>
</evidence>
<evidence type="ECO:0000256" key="5">
    <source>
        <dbReference type="ARBA" id="ARBA00022679"/>
    </source>
</evidence>
<keyword evidence="8 11" id="KW-0012">Acyltransferase</keyword>
<dbReference type="PROSITE" id="PS00098">
    <property type="entry name" value="THIOLASE_1"/>
    <property type="match status" value="1"/>
</dbReference>
<dbReference type="GO" id="GO:0003985">
    <property type="term" value="F:acetyl-CoA C-acetyltransferase activity"/>
    <property type="evidence" value="ECO:0007669"/>
    <property type="project" value="UniProtKB-EC"/>
</dbReference>
<dbReference type="GO" id="GO:0046872">
    <property type="term" value="F:metal ion binding"/>
    <property type="evidence" value="ECO:0007669"/>
    <property type="project" value="UniProtKB-KW"/>
</dbReference>
<dbReference type="PROSITE" id="PS00737">
    <property type="entry name" value="THIOLASE_2"/>
    <property type="match status" value="1"/>
</dbReference>
<evidence type="ECO:0000256" key="10">
    <source>
        <dbReference type="PIRSR" id="PIRSR000429-1"/>
    </source>
</evidence>
<dbReference type="FunFam" id="3.40.47.10:FF:000007">
    <property type="entry name" value="acetyl-CoA acetyltransferase, mitochondrial"/>
    <property type="match status" value="1"/>
</dbReference>
<feature type="domain" description="Thiolase C-terminal" evidence="13">
    <location>
        <begin position="273"/>
        <end position="393"/>
    </location>
</feature>
<feature type="domain" description="Thiolase N-terminal" evidence="12">
    <location>
        <begin position="7"/>
        <end position="264"/>
    </location>
</feature>
<dbReference type="SUPFAM" id="SSF53901">
    <property type="entry name" value="Thiolase-like"/>
    <property type="match status" value="2"/>
</dbReference>
<evidence type="ECO:0000256" key="7">
    <source>
        <dbReference type="ARBA" id="ARBA00022958"/>
    </source>
</evidence>
<evidence type="ECO:0000313" key="15">
    <source>
        <dbReference type="Proteomes" id="UP000557566"/>
    </source>
</evidence>
<comment type="subunit">
    <text evidence="3">Homotetramer.</text>
</comment>
<dbReference type="EC" id="2.3.1.9" evidence="4"/>
<dbReference type="Pfam" id="PF02803">
    <property type="entry name" value="Thiolase_C"/>
    <property type="match status" value="1"/>
</dbReference>
<organism evidence="14 15">
    <name type="scientific">Ophiocordyceps sinensis</name>
    <dbReference type="NCBI Taxonomy" id="72228"/>
    <lineage>
        <taxon>Eukaryota</taxon>
        <taxon>Fungi</taxon>
        <taxon>Dikarya</taxon>
        <taxon>Ascomycota</taxon>
        <taxon>Pezizomycotina</taxon>
        <taxon>Sordariomycetes</taxon>
        <taxon>Hypocreomycetidae</taxon>
        <taxon>Hypocreales</taxon>
        <taxon>Ophiocordycipitaceae</taxon>
        <taxon>Ophiocordyceps</taxon>
    </lineage>
</organism>
<comment type="caution">
    <text evidence="14">The sequence shown here is derived from an EMBL/GenBank/DDBJ whole genome shotgun (WGS) entry which is preliminary data.</text>
</comment>
<comment type="cofactor">
    <cofactor evidence="1">
        <name>K(+)</name>
        <dbReference type="ChEBI" id="CHEBI:29103"/>
    </cofactor>
</comment>
<feature type="active site" description="Proton acceptor" evidence="10">
    <location>
        <position position="381"/>
    </location>
</feature>
<evidence type="ECO:0000256" key="3">
    <source>
        <dbReference type="ARBA" id="ARBA00011881"/>
    </source>
</evidence>
<feature type="active site" description="Acyl-thioester intermediate" evidence="10">
    <location>
        <position position="91"/>
    </location>
</feature>
<evidence type="ECO:0000256" key="4">
    <source>
        <dbReference type="ARBA" id="ARBA00012705"/>
    </source>
</evidence>
<evidence type="ECO:0000256" key="11">
    <source>
        <dbReference type="RuleBase" id="RU003557"/>
    </source>
</evidence>
<dbReference type="AlphaFoldDB" id="A0A8H4PLV3"/>
<dbReference type="EMBL" id="JAAVMX010000008">
    <property type="protein sequence ID" value="KAF4505661.1"/>
    <property type="molecule type" value="Genomic_DNA"/>
</dbReference>
<dbReference type="InterPro" id="IPR016039">
    <property type="entry name" value="Thiolase-like"/>
</dbReference>
<dbReference type="PANTHER" id="PTHR18919">
    <property type="entry name" value="ACETYL-COA C-ACYLTRANSFERASE"/>
    <property type="match status" value="1"/>
</dbReference>
<sequence length="396" mass="40989">MSGLPPVYIVSAARTPIGSFLGSLSSQSATQLGSTAIKGAVERAGIKPDAVETVYFGNVLSANLGQAPARQCAIGAGLAPSTVCTTVNKVCASSLKAIVLAAQDIMLGTAHVAVAGGTESMSNTPHYLPTLRQGAKYGDQTLVDGVLVDGLTDAFKKEHMGLQGELCASEHSFSREQQDEYAINSYKRAQAATEAGLFKEIVPVEVSGGRGKPPIKVERDDEVKNLNVDKLKAMRPAFKSDGSVTAPNAAPINDGAAAVVLMSEAKVKELGVKPIAKILGWADAAREPERFTIAPALAIPKAIKHAGLSEKDIDYYEINEAFSVVALANMKILGLGPDKVNVYGGSVAMGHPLGCSGARIVTTLTSVLKERGAKYGCAGICNGGGGASALVIENLQ</sequence>
<evidence type="ECO:0000256" key="1">
    <source>
        <dbReference type="ARBA" id="ARBA00001958"/>
    </source>
</evidence>
<keyword evidence="7" id="KW-0630">Potassium</keyword>
<dbReference type="Gene3D" id="3.40.47.10">
    <property type="match status" value="1"/>
</dbReference>
<keyword evidence="15" id="KW-1185">Reference proteome</keyword>
<keyword evidence="5 11" id="KW-0808">Transferase</keyword>
<protein>
    <recommendedName>
        <fullName evidence="4">acetyl-CoA C-acetyltransferase</fullName>
        <ecNumber evidence="4">2.3.1.9</ecNumber>
    </recommendedName>
</protein>
<dbReference type="InterPro" id="IPR002155">
    <property type="entry name" value="Thiolase"/>
</dbReference>
<dbReference type="InterPro" id="IPR020613">
    <property type="entry name" value="Thiolase_CS"/>
</dbReference>
<dbReference type="GO" id="GO:0006696">
    <property type="term" value="P:ergosterol biosynthetic process"/>
    <property type="evidence" value="ECO:0007669"/>
    <property type="project" value="TreeGrafter"/>
</dbReference>
<dbReference type="PIRSF" id="PIRSF000429">
    <property type="entry name" value="Ac-CoA_Ac_transf"/>
    <property type="match status" value="1"/>
</dbReference>
<dbReference type="InterPro" id="IPR020616">
    <property type="entry name" value="Thiolase_N"/>
</dbReference>
<dbReference type="PANTHER" id="PTHR18919:SF165">
    <property type="entry name" value="ACETYL-COA ACETYLTRANSFERASE"/>
    <property type="match status" value="1"/>
</dbReference>
<dbReference type="NCBIfam" id="TIGR01930">
    <property type="entry name" value="AcCoA-C-Actrans"/>
    <property type="match status" value="1"/>
</dbReference>
<dbReference type="GO" id="GO:0005739">
    <property type="term" value="C:mitochondrion"/>
    <property type="evidence" value="ECO:0007669"/>
    <property type="project" value="TreeGrafter"/>
</dbReference>
<dbReference type="InterPro" id="IPR020617">
    <property type="entry name" value="Thiolase_C"/>
</dbReference>
<dbReference type="OrthoDB" id="5404651at2759"/>
<reference evidence="14 15" key="1">
    <citation type="journal article" date="2020" name="Genome Biol. Evol.">
        <title>A new high-quality draft genome assembly of the Chinese cordyceps Ophiocordyceps sinensis.</title>
        <authorList>
            <person name="Shu R."/>
            <person name="Zhang J."/>
            <person name="Meng Q."/>
            <person name="Zhang H."/>
            <person name="Zhou G."/>
            <person name="Li M."/>
            <person name="Wu P."/>
            <person name="Zhao Y."/>
            <person name="Chen C."/>
            <person name="Qin Q."/>
        </authorList>
    </citation>
    <scope>NUCLEOTIDE SEQUENCE [LARGE SCALE GENOMIC DNA]</scope>
    <source>
        <strain evidence="14 15">IOZ07</strain>
    </source>
</reference>
<evidence type="ECO:0000256" key="6">
    <source>
        <dbReference type="ARBA" id="ARBA00022723"/>
    </source>
</evidence>
<evidence type="ECO:0000259" key="13">
    <source>
        <dbReference type="Pfam" id="PF02803"/>
    </source>
</evidence>
<dbReference type="CDD" id="cd00751">
    <property type="entry name" value="thiolase"/>
    <property type="match status" value="1"/>
</dbReference>
<dbReference type="InterPro" id="IPR020615">
    <property type="entry name" value="Thiolase_acyl_enz_int_AS"/>
</dbReference>
<keyword evidence="6" id="KW-0479">Metal-binding</keyword>
<evidence type="ECO:0000256" key="2">
    <source>
        <dbReference type="ARBA" id="ARBA00010982"/>
    </source>
</evidence>
<feature type="active site" description="Proton acceptor" evidence="10">
    <location>
        <position position="351"/>
    </location>
</feature>
<gene>
    <name evidence="14" type="ORF">G6O67_007584</name>
</gene>
<dbReference type="Proteomes" id="UP000557566">
    <property type="component" value="Unassembled WGS sequence"/>
</dbReference>
<evidence type="ECO:0000256" key="9">
    <source>
        <dbReference type="ARBA" id="ARBA00037924"/>
    </source>
</evidence>
<dbReference type="GO" id="GO:0006635">
    <property type="term" value="P:fatty acid beta-oxidation"/>
    <property type="evidence" value="ECO:0007669"/>
    <property type="project" value="TreeGrafter"/>
</dbReference>
<accession>A0A8H4PLV3</accession>
<comment type="similarity">
    <text evidence="2 11">Belongs to the thiolase-like superfamily. Thiolase family.</text>
</comment>
<name>A0A8H4PLV3_9HYPO</name>
<comment type="pathway">
    <text evidence="9">Metabolic intermediate biosynthesis; (R)-mevalonate biosynthesis; (R)-mevalonate from acetyl-CoA: step 1/3.</text>
</comment>
<evidence type="ECO:0000259" key="12">
    <source>
        <dbReference type="Pfam" id="PF00108"/>
    </source>
</evidence>